<organism evidence="1 2">
    <name type="scientific">Giardia intestinalis</name>
    <name type="common">Giardia lamblia</name>
    <dbReference type="NCBI Taxonomy" id="5741"/>
    <lineage>
        <taxon>Eukaryota</taxon>
        <taxon>Metamonada</taxon>
        <taxon>Diplomonadida</taxon>
        <taxon>Hexamitidae</taxon>
        <taxon>Giardiinae</taxon>
        <taxon>Giardia</taxon>
    </lineage>
</organism>
<dbReference type="InterPro" id="IPR009030">
    <property type="entry name" value="Growth_fac_rcpt_cys_sf"/>
</dbReference>
<reference evidence="2" key="1">
    <citation type="submission" date="2012-02" db="EMBL/GenBank/DDBJ databases">
        <title>Genome sequencing of Giardia lamblia Genotypes A2 and B isolates (DH and GS) and comparative analysis with the genomes of Genotypes A1 and E (WB and Pig).</title>
        <authorList>
            <person name="Adam R."/>
            <person name="Dahlstrom E."/>
            <person name="Martens C."/>
            <person name="Bruno D."/>
            <person name="Barbian K."/>
            <person name="Porcella S.F."/>
            <person name="Nash T."/>
        </authorList>
    </citation>
    <scope>NUCLEOTIDE SEQUENCE</scope>
    <source>
        <strain evidence="2">GS</strain>
    </source>
</reference>
<dbReference type="Gene3D" id="2.10.220.10">
    <property type="entry name" value="Hormone Receptor, Insulin-like Growth Factor Receptor 1, Chain A, domain 2"/>
    <property type="match status" value="1"/>
</dbReference>
<dbReference type="AlphaFoldDB" id="V6TVG1"/>
<dbReference type="SUPFAM" id="SSF57184">
    <property type="entry name" value="Growth factor receptor domain"/>
    <property type="match status" value="1"/>
</dbReference>
<evidence type="ECO:0008006" key="3">
    <source>
        <dbReference type="Google" id="ProtNLM"/>
    </source>
</evidence>
<evidence type="ECO:0000313" key="2">
    <source>
        <dbReference type="Proteomes" id="UP000018040"/>
    </source>
</evidence>
<protein>
    <recommendedName>
        <fullName evidence="3">TNFR-Cys domain-containing protein</fullName>
    </recommendedName>
</protein>
<reference evidence="1 2" key="2">
    <citation type="journal article" date="2013" name="Genome Biol. Evol.">
        <title>Genome sequencing of Giardia lamblia genotypes A2 and B isolates (DH and GS) and comparative analysis with the genomes of genotypes A1 and E (WB and Pig).</title>
        <authorList>
            <person name="Adam R.D."/>
            <person name="Dahlstrom E.W."/>
            <person name="Martens C.A."/>
            <person name="Bruno D.P."/>
            <person name="Barbian K.D."/>
            <person name="Ricklefs S.M."/>
            <person name="Hernandez M.M."/>
            <person name="Narla N.P."/>
            <person name="Patel R.B."/>
            <person name="Porcella S.F."/>
            <person name="Nash T.E."/>
        </authorList>
    </citation>
    <scope>NUCLEOTIDE SEQUENCE [LARGE SCALE GENOMIC DNA]</scope>
    <source>
        <strain evidence="1 2">GS</strain>
    </source>
</reference>
<dbReference type="EMBL" id="AHHH01000086">
    <property type="protein sequence ID" value="ESU42352.1"/>
    <property type="molecule type" value="Genomic_DNA"/>
</dbReference>
<dbReference type="Proteomes" id="UP000018040">
    <property type="component" value="Unassembled WGS sequence"/>
</dbReference>
<name>V6TVG1_GIAIN</name>
<sequence>MWGEELSRTGEAAACSACQEGYYLDNADKACKPCQGNCATCSGAGQNACKSVNLNTKSRE</sequence>
<proteinExistence type="predicted"/>
<evidence type="ECO:0000313" key="1">
    <source>
        <dbReference type="EMBL" id="ESU42352.1"/>
    </source>
</evidence>
<accession>V6TVG1</accession>
<gene>
    <name evidence="1" type="ORF">GSB_154006</name>
</gene>
<dbReference type="OrthoDB" id="300641at2759"/>
<comment type="caution">
    <text evidence="1">The sequence shown here is derived from an EMBL/GenBank/DDBJ whole genome shotgun (WGS) entry which is preliminary data.</text>
</comment>